<dbReference type="RefSeq" id="WP_393165350.1">
    <property type="nucleotide sequence ID" value="NZ_JBICRM010000007.1"/>
</dbReference>
<sequence length="63" mass="6931">MPRTRTNRQDLPALAELVETITDWAARDRLAKEAVSAQRVASFCTARVLGADLDAPRPYSKGC</sequence>
<accession>A0ABW7AAK7</accession>
<reference evidence="1 2" key="1">
    <citation type="submission" date="2024-10" db="EMBL/GenBank/DDBJ databases">
        <authorList>
            <person name="Topkara A.R."/>
            <person name="Saygin H."/>
        </authorList>
    </citation>
    <scope>NUCLEOTIDE SEQUENCE [LARGE SCALE GENOMIC DNA]</scope>
    <source>
        <strain evidence="1 2">M3C6</strain>
    </source>
</reference>
<keyword evidence="2" id="KW-1185">Reference proteome</keyword>
<protein>
    <submittedName>
        <fullName evidence="1">Uncharacterized protein</fullName>
    </submittedName>
</protein>
<dbReference type="Proteomes" id="UP001603978">
    <property type="component" value="Unassembled WGS sequence"/>
</dbReference>
<comment type="caution">
    <text evidence="1">The sequence shown here is derived from an EMBL/GenBank/DDBJ whole genome shotgun (WGS) entry which is preliminary data.</text>
</comment>
<gene>
    <name evidence="1" type="ORF">ACFLIM_14380</name>
</gene>
<evidence type="ECO:0000313" key="1">
    <source>
        <dbReference type="EMBL" id="MFG1704375.1"/>
    </source>
</evidence>
<name>A0ABW7AAK7_9ACTN</name>
<proteinExistence type="predicted"/>
<dbReference type="EMBL" id="JBICRM010000007">
    <property type="protein sequence ID" value="MFG1704375.1"/>
    <property type="molecule type" value="Genomic_DNA"/>
</dbReference>
<organism evidence="1 2">
    <name type="scientific">Nonomuraea marmarensis</name>
    <dbReference type="NCBI Taxonomy" id="3351344"/>
    <lineage>
        <taxon>Bacteria</taxon>
        <taxon>Bacillati</taxon>
        <taxon>Actinomycetota</taxon>
        <taxon>Actinomycetes</taxon>
        <taxon>Streptosporangiales</taxon>
        <taxon>Streptosporangiaceae</taxon>
        <taxon>Nonomuraea</taxon>
    </lineage>
</organism>
<evidence type="ECO:0000313" key="2">
    <source>
        <dbReference type="Proteomes" id="UP001603978"/>
    </source>
</evidence>